<evidence type="ECO:0000256" key="1">
    <source>
        <dbReference type="SAM" id="Phobius"/>
    </source>
</evidence>
<dbReference type="InterPro" id="IPR007560">
    <property type="entry name" value="Restrct_endonuc_IV_Mrr"/>
</dbReference>
<dbReference type="GO" id="GO:0004519">
    <property type="term" value="F:endonuclease activity"/>
    <property type="evidence" value="ECO:0007669"/>
    <property type="project" value="InterPro"/>
</dbReference>
<comment type="caution">
    <text evidence="3">The sequence shown here is derived from an EMBL/GenBank/DDBJ whole genome shotgun (WGS) entry which is preliminary data.</text>
</comment>
<proteinExistence type="predicted"/>
<dbReference type="AlphaFoldDB" id="A0A8H4EL66"/>
<keyword evidence="1" id="KW-1133">Transmembrane helix</keyword>
<reference evidence="3 4" key="1">
    <citation type="journal article" date="2019" name="Environ. Microbiol.">
        <title>At the nexus of three kingdoms: the genome of the mycorrhizal fungus Gigaspora margarita provides insights into plant, endobacterial and fungal interactions.</title>
        <authorList>
            <person name="Venice F."/>
            <person name="Ghignone S."/>
            <person name="Salvioli di Fossalunga A."/>
            <person name="Amselem J."/>
            <person name="Novero M."/>
            <person name="Xianan X."/>
            <person name="Sedzielewska Toro K."/>
            <person name="Morin E."/>
            <person name="Lipzen A."/>
            <person name="Grigoriev I.V."/>
            <person name="Henrissat B."/>
            <person name="Martin F.M."/>
            <person name="Bonfante P."/>
        </authorList>
    </citation>
    <scope>NUCLEOTIDE SEQUENCE [LARGE SCALE GENOMIC DNA]</scope>
    <source>
        <strain evidence="3 4">BEG34</strain>
    </source>
</reference>
<dbReference type="GO" id="GO:0003677">
    <property type="term" value="F:DNA binding"/>
    <property type="evidence" value="ECO:0007669"/>
    <property type="project" value="InterPro"/>
</dbReference>
<keyword evidence="4" id="KW-1185">Reference proteome</keyword>
<dbReference type="GO" id="GO:0006302">
    <property type="term" value="P:double-strand break repair"/>
    <property type="evidence" value="ECO:0007669"/>
    <property type="project" value="UniProtKB-ARBA"/>
</dbReference>
<organism evidence="3 4">
    <name type="scientific">Gigaspora margarita</name>
    <dbReference type="NCBI Taxonomy" id="4874"/>
    <lineage>
        <taxon>Eukaryota</taxon>
        <taxon>Fungi</taxon>
        <taxon>Fungi incertae sedis</taxon>
        <taxon>Mucoromycota</taxon>
        <taxon>Glomeromycotina</taxon>
        <taxon>Glomeromycetes</taxon>
        <taxon>Diversisporales</taxon>
        <taxon>Gigasporaceae</taxon>
        <taxon>Gigaspora</taxon>
    </lineage>
</organism>
<sequence>MLRQFGAAVKRIGISSVLFISLIKMYFEAFVRYINESSQALGMRFEEFCEELLVRTLRQFGVVLKRIRKSRDGGRDIIIRICEFREVMQCKAYFNQNIDILKRKHVDELRTVMWVHICRKRKKSDALYFFFVY</sequence>
<evidence type="ECO:0000313" key="4">
    <source>
        <dbReference type="Proteomes" id="UP000439903"/>
    </source>
</evidence>
<dbReference type="GO" id="GO:0009307">
    <property type="term" value="P:DNA restriction-modification system"/>
    <property type="evidence" value="ECO:0007669"/>
    <property type="project" value="InterPro"/>
</dbReference>
<gene>
    <name evidence="3" type="ORF">F8M41_018615</name>
</gene>
<keyword evidence="1" id="KW-0472">Membrane</keyword>
<feature type="domain" description="Restriction endonuclease type IV Mrr" evidence="2">
    <location>
        <begin position="44"/>
        <end position="114"/>
    </location>
</feature>
<dbReference type="EMBL" id="WTPW01000459">
    <property type="protein sequence ID" value="KAF0509106.1"/>
    <property type="molecule type" value="Genomic_DNA"/>
</dbReference>
<dbReference type="OrthoDB" id="10533864at2759"/>
<protein>
    <recommendedName>
        <fullName evidence="2">Restriction endonuclease type IV Mrr domain-containing protein</fullName>
    </recommendedName>
</protein>
<accession>A0A8H4EL66</accession>
<dbReference type="InterPro" id="IPR011856">
    <property type="entry name" value="tRNA_endonuc-like_dom_sf"/>
</dbReference>
<keyword evidence="1" id="KW-0812">Transmembrane</keyword>
<evidence type="ECO:0000313" key="3">
    <source>
        <dbReference type="EMBL" id="KAF0509106.1"/>
    </source>
</evidence>
<dbReference type="Proteomes" id="UP000439903">
    <property type="component" value="Unassembled WGS sequence"/>
</dbReference>
<dbReference type="Pfam" id="PF04471">
    <property type="entry name" value="Mrr_cat"/>
    <property type="match status" value="1"/>
</dbReference>
<dbReference type="Gene3D" id="3.40.1350.10">
    <property type="match status" value="1"/>
</dbReference>
<name>A0A8H4EL66_GIGMA</name>
<dbReference type="SUPFAM" id="SSF52980">
    <property type="entry name" value="Restriction endonuclease-like"/>
    <property type="match status" value="1"/>
</dbReference>
<evidence type="ECO:0000259" key="2">
    <source>
        <dbReference type="Pfam" id="PF04471"/>
    </source>
</evidence>
<dbReference type="InterPro" id="IPR011335">
    <property type="entry name" value="Restrct_endonuc-II-like"/>
</dbReference>
<feature type="transmembrane region" description="Helical" evidence="1">
    <location>
        <begin position="12"/>
        <end position="34"/>
    </location>
</feature>